<sequence length="424" mass="48769">MRNQHPDSKIFSILSRTSRLELSLIFGFLLIVLVTPLAFAEVFIPSHEYVGFFDSNGIYTVVGNVKNDLEYAIIPTISISVMDGTEKFSKTIQHVPLTPGNEIPFKIKFPEIVGNDPILLPAEITFEKTHADIIPIDVIYDETLIVHDDGHLTGRIINSGTETISDFKIYAVIHGYDDETLDMGENFSTIPEMKPGEIREFTMYPDPKFSSDVWYYSCFAVGQDSIIVLNVPRNDDTFKIRYDSSILLSYPEFDLKGETLSFSLIQGWEFQNYINLEFPKYSEEESFDVFLNDEHIDFIQSIDDMGNWHVAFFVDPKSKGILKITGFEPDGKLIETILIPEWIRNDASWWSTDQISDLEFLQGINYLFEKQIVSIPQKTIVIESQWKIPSWVKNPVGWWNEEKISDDEFLNIIENLVKQKIIVV</sequence>
<evidence type="ECO:0000313" key="1">
    <source>
        <dbReference type="EMBL" id="AIF08649.1"/>
    </source>
</evidence>
<accession>A0A075GXU8</accession>
<reference evidence="1" key="1">
    <citation type="journal article" date="2014" name="Genome Biol. Evol.">
        <title>Pangenome evidence for extensive interdomain horizontal transfer affecting lineage core and shell genes in uncultured planktonic thaumarchaeota and euryarchaeota.</title>
        <authorList>
            <person name="Deschamps P."/>
            <person name="Zivanovic Y."/>
            <person name="Moreira D."/>
            <person name="Rodriguez-Valera F."/>
            <person name="Lopez-Garcia P."/>
        </authorList>
    </citation>
    <scope>NUCLEOTIDE SEQUENCE</scope>
</reference>
<protein>
    <recommendedName>
        <fullName evidence="2">Peptidase</fullName>
    </recommendedName>
</protein>
<organism evidence="1">
    <name type="scientific">uncultured marine thaumarchaeote KM3_31_G08</name>
    <dbReference type="NCBI Taxonomy" id="1456121"/>
    <lineage>
        <taxon>Archaea</taxon>
        <taxon>Nitrososphaerota</taxon>
        <taxon>environmental samples</taxon>
    </lineage>
</organism>
<evidence type="ECO:0008006" key="2">
    <source>
        <dbReference type="Google" id="ProtNLM"/>
    </source>
</evidence>
<dbReference type="AlphaFoldDB" id="A0A075GXU8"/>
<name>A0A075GXU8_9ARCH</name>
<dbReference type="EMBL" id="KF900837">
    <property type="protein sequence ID" value="AIF08649.1"/>
    <property type="molecule type" value="Genomic_DNA"/>
</dbReference>
<proteinExistence type="predicted"/>